<feature type="domain" description="OmpR/PhoB-type" evidence="4">
    <location>
        <begin position="7"/>
        <end position="107"/>
    </location>
</feature>
<keyword evidence="1 2" id="KW-0238">DNA-binding</keyword>
<accession>A0ABS8JGZ1</accession>
<evidence type="ECO:0000256" key="1">
    <source>
        <dbReference type="ARBA" id="ARBA00023125"/>
    </source>
</evidence>
<keyword evidence="3" id="KW-1133">Transmembrane helix</keyword>
<comment type="caution">
    <text evidence="5">The sequence shown here is derived from an EMBL/GenBank/DDBJ whole genome shotgun (WGS) entry which is preliminary data.</text>
</comment>
<evidence type="ECO:0000313" key="6">
    <source>
        <dbReference type="Proteomes" id="UP001165293"/>
    </source>
</evidence>
<dbReference type="Gene3D" id="1.10.10.10">
    <property type="entry name" value="Winged helix-like DNA-binding domain superfamily/Winged helix DNA-binding domain"/>
    <property type="match status" value="1"/>
</dbReference>
<keyword evidence="3" id="KW-0812">Transmembrane</keyword>
<dbReference type="PROSITE" id="PS51755">
    <property type="entry name" value="OMPR_PHOB"/>
    <property type="match status" value="1"/>
</dbReference>
<dbReference type="Pfam" id="PF00486">
    <property type="entry name" value="Trans_reg_C"/>
    <property type="match status" value="1"/>
</dbReference>
<dbReference type="InterPro" id="IPR036388">
    <property type="entry name" value="WH-like_DNA-bd_sf"/>
</dbReference>
<reference evidence="5" key="1">
    <citation type="submission" date="2021-10" db="EMBL/GenBank/DDBJ databases">
        <authorList>
            <person name="Lyu M."/>
            <person name="Wang X."/>
            <person name="Meng X."/>
            <person name="Xu K."/>
        </authorList>
    </citation>
    <scope>NUCLEOTIDE SEQUENCE</scope>
    <source>
        <strain evidence="5">A6</strain>
    </source>
</reference>
<keyword evidence="6" id="KW-1185">Reference proteome</keyword>
<sequence>MPHPHDPSTLRWRFGPHMLDPARRELLRDGVPQALPARAFECLRYLIEHRDRAVGRDELVRAVFGRRDASDAQLAQIVLRARRAIGDDGQEQRAIRTVPRFGFRWTAEIETIEAMVAPPAMPTPPVEAPLQVHAIAHPPRGIANVSITVLCFAFAAVLMLFAWFIASTPTQAACVVEPEVLDPTEEQHP</sequence>
<evidence type="ECO:0000313" key="5">
    <source>
        <dbReference type="EMBL" id="MCC8362873.1"/>
    </source>
</evidence>
<dbReference type="InterPro" id="IPR016032">
    <property type="entry name" value="Sig_transdc_resp-reg_C-effctor"/>
</dbReference>
<gene>
    <name evidence="5" type="ORF">LK996_07255</name>
</gene>
<feature type="DNA-binding region" description="OmpR/PhoB-type" evidence="2">
    <location>
        <begin position="7"/>
        <end position="107"/>
    </location>
</feature>
<dbReference type="RefSeq" id="WP_230526446.1">
    <property type="nucleotide sequence ID" value="NZ_JAJGAK010000001.1"/>
</dbReference>
<evidence type="ECO:0000256" key="2">
    <source>
        <dbReference type="PROSITE-ProRule" id="PRU01091"/>
    </source>
</evidence>
<organism evidence="5 6">
    <name type="scientific">Noviluteimonas lactosilytica</name>
    <dbReference type="NCBI Taxonomy" id="2888523"/>
    <lineage>
        <taxon>Bacteria</taxon>
        <taxon>Pseudomonadati</taxon>
        <taxon>Pseudomonadota</taxon>
        <taxon>Gammaproteobacteria</taxon>
        <taxon>Lysobacterales</taxon>
        <taxon>Lysobacteraceae</taxon>
        <taxon>Noviluteimonas</taxon>
    </lineage>
</organism>
<dbReference type="SMART" id="SM00862">
    <property type="entry name" value="Trans_reg_C"/>
    <property type="match status" value="1"/>
</dbReference>
<proteinExistence type="predicted"/>
<keyword evidence="3" id="KW-0472">Membrane</keyword>
<dbReference type="InterPro" id="IPR001867">
    <property type="entry name" value="OmpR/PhoB-type_DNA-bd"/>
</dbReference>
<dbReference type="EMBL" id="JAJGAK010000001">
    <property type="protein sequence ID" value="MCC8362873.1"/>
    <property type="molecule type" value="Genomic_DNA"/>
</dbReference>
<dbReference type="CDD" id="cd00383">
    <property type="entry name" value="trans_reg_C"/>
    <property type="match status" value="1"/>
</dbReference>
<feature type="transmembrane region" description="Helical" evidence="3">
    <location>
        <begin position="145"/>
        <end position="166"/>
    </location>
</feature>
<evidence type="ECO:0000256" key="3">
    <source>
        <dbReference type="SAM" id="Phobius"/>
    </source>
</evidence>
<evidence type="ECO:0000259" key="4">
    <source>
        <dbReference type="PROSITE" id="PS51755"/>
    </source>
</evidence>
<dbReference type="Proteomes" id="UP001165293">
    <property type="component" value="Unassembled WGS sequence"/>
</dbReference>
<name>A0ABS8JGZ1_9GAMM</name>
<protein>
    <submittedName>
        <fullName evidence="5">Transcriptional regulator</fullName>
    </submittedName>
</protein>
<dbReference type="SUPFAM" id="SSF46894">
    <property type="entry name" value="C-terminal effector domain of the bipartite response regulators"/>
    <property type="match status" value="1"/>
</dbReference>